<evidence type="ECO:0000313" key="10">
    <source>
        <dbReference type="EMBL" id="EGF10980.1"/>
    </source>
</evidence>
<dbReference type="GO" id="GO:0015344">
    <property type="term" value="F:siderophore uptake transmembrane transporter activity"/>
    <property type="evidence" value="ECO:0007669"/>
    <property type="project" value="TreeGrafter"/>
</dbReference>
<dbReference type="AlphaFoldDB" id="F2BC70"/>
<dbReference type="InterPro" id="IPR039426">
    <property type="entry name" value="TonB-dep_rcpt-like"/>
</dbReference>
<evidence type="ECO:0000256" key="1">
    <source>
        <dbReference type="ARBA" id="ARBA00004571"/>
    </source>
</evidence>
<organism evidence="10 11">
    <name type="scientific">Neisseria bacilliformis ATCC BAA-1200</name>
    <dbReference type="NCBI Taxonomy" id="888742"/>
    <lineage>
        <taxon>Bacteria</taxon>
        <taxon>Pseudomonadati</taxon>
        <taxon>Pseudomonadota</taxon>
        <taxon>Betaproteobacteria</taxon>
        <taxon>Neisseriales</taxon>
        <taxon>Neisseriaceae</taxon>
        <taxon>Neisseria</taxon>
    </lineage>
</organism>
<evidence type="ECO:0000256" key="2">
    <source>
        <dbReference type="ARBA" id="ARBA00009810"/>
    </source>
</evidence>
<dbReference type="InterPro" id="IPR036942">
    <property type="entry name" value="Beta-barrel_TonB_sf"/>
</dbReference>
<evidence type="ECO:0000256" key="8">
    <source>
        <dbReference type="ARBA" id="ARBA00023237"/>
    </source>
</evidence>
<keyword evidence="10" id="KW-0675">Receptor</keyword>
<dbReference type="Pfam" id="PF00593">
    <property type="entry name" value="TonB_dep_Rec_b-barrel"/>
    <property type="match status" value="1"/>
</dbReference>
<evidence type="ECO:0000256" key="3">
    <source>
        <dbReference type="ARBA" id="ARBA00022448"/>
    </source>
</evidence>
<name>F2BC70_9NEIS</name>
<evidence type="ECO:0000256" key="5">
    <source>
        <dbReference type="ARBA" id="ARBA00022692"/>
    </source>
</evidence>
<evidence type="ECO:0000256" key="6">
    <source>
        <dbReference type="ARBA" id="ARBA00023077"/>
    </source>
</evidence>
<keyword evidence="8" id="KW-0998">Cell outer membrane</keyword>
<keyword evidence="3" id="KW-0813">Transport</keyword>
<dbReference type="Gene3D" id="2.40.170.20">
    <property type="entry name" value="TonB-dependent receptor, beta-barrel domain"/>
    <property type="match status" value="1"/>
</dbReference>
<keyword evidence="5" id="KW-0812">Transmembrane</keyword>
<feature type="domain" description="TonB-dependent receptor-like beta-barrel" evidence="9">
    <location>
        <begin position="49"/>
        <end position="372"/>
    </location>
</feature>
<dbReference type="Proteomes" id="UP000004105">
    <property type="component" value="Unassembled WGS sequence"/>
</dbReference>
<gene>
    <name evidence="10" type="ORF">HMPREF9123_1325</name>
</gene>
<keyword evidence="7" id="KW-0472">Membrane</keyword>
<keyword evidence="4" id="KW-1134">Transmembrane beta strand</keyword>
<reference evidence="10 11" key="1">
    <citation type="submission" date="2011-02" db="EMBL/GenBank/DDBJ databases">
        <authorList>
            <person name="Muzny D."/>
            <person name="Qin X."/>
            <person name="Deng J."/>
            <person name="Jiang H."/>
            <person name="Liu Y."/>
            <person name="Qu J."/>
            <person name="Song X.-Z."/>
            <person name="Zhang L."/>
            <person name="Thornton R."/>
            <person name="Coyle M."/>
            <person name="Francisco L."/>
            <person name="Jackson L."/>
            <person name="Javaid M."/>
            <person name="Korchina V."/>
            <person name="Kovar C."/>
            <person name="Mata R."/>
            <person name="Mathew T."/>
            <person name="Ngo R."/>
            <person name="Nguyen L."/>
            <person name="Nguyen N."/>
            <person name="Okwuonu G."/>
            <person name="Ongeri F."/>
            <person name="Pham C."/>
            <person name="Simmons D."/>
            <person name="Wilczek-Boney K."/>
            <person name="Hale W."/>
            <person name="Jakkamsetti A."/>
            <person name="Pham P."/>
            <person name="Ruth R."/>
            <person name="San Lucas F."/>
            <person name="Warren J."/>
            <person name="Zhang J."/>
            <person name="Zhao Z."/>
            <person name="Zhou C."/>
            <person name="Zhu D."/>
            <person name="Lee S."/>
            <person name="Bess C."/>
            <person name="Blankenburg K."/>
            <person name="Forbes L."/>
            <person name="Fu Q."/>
            <person name="Gubbala S."/>
            <person name="Hirani K."/>
            <person name="Jayaseelan J.C."/>
            <person name="Lara F."/>
            <person name="Munidasa M."/>
            <person name="Palculict T."/>
            <person name="Patil S."/>
            <person name="Pu L.-L."/>
            <person name="Saada N."/>
            <person name="Tang L."/>
            <person name="Weissenberger G."/>
            <person name="Zhu Y."/>
            <person name="Hemphill L."/>
            <person name="Shang Y."/>
            <person name="Youmans B."/>
            <person name="Ayvaz T."/>
            <person name="Ross M."/>
            <person name="Santibanez J."/>
            <person name="Aqrawi P."/>
            <person name="Gross S."/>
            <person name="Joshi V."/>
            <person name="Fowler G."/>
            <person name="Nazareth L."/>
            <person name="Reid J."/>
            <person name="Worley K."/>
            <person name="Petrosino J."/>
            <person name="Highlander S."/>
            <person name="Gibbs R."/>
        </authorList>
    </citation>
    <scope>NUCLEOTIDE SEQUENCE [LARGE SCALE GENOMIC DNA]</scope>
    <source>
        <strain evidence="10 11">ATCC BAA-1200</strain>
    </source>
</reference>
<dbReference type="PANTHER" id="PTHR30069:SF41">
    <property type="entry name" value="HEME_HEMOPEXIN UTILIZATION PROTEIN C"/>
    <property type="match status" value="1"/>
</dbReference>
<evidence type="ECO:0000313" key="11">
    <source>
        <dbReference type="Proteomes" id="UP000004105"/>
    </source>
</evidence>
<comment type="caution">
    <text evidence="10">The sequence shown here is derived from an EMBL/GenBank/DDBJ whole genome shotgun (WGS) entry which is preliminary data.</text>
</comment>
<dbReference type="HOGENOM" id="CLU_546083_0_0_4"/>
<accession>F2BC70</accession>
<dbReference type="GO" id="GO:0044718">
    <property type="term" value="P:siderophore transmembrane transport"/>
    <property type="evidence" value="ECO:0007669"/>
    <property type="project" value="TreeGrafter"/>
</dbReference>
<comment type="subcellular location">
    <subcellularLocation>
        <location evidence="1">Cell outer membrane</location>
        <topology evidence="1">Multi-pass membrane protein</topology>
    </subcellularLocation>
</comment>
<proteinExistence type="inferred from homology"/>
<dbReference type="PANTHER" id="PTHR30069">
    <property type="entry name" value="TONB-DEPENDENT OUTER MEMBRANE RECEPTOR"/>
    <property type="match status" value="1"/>
</dbReference>
<keyword evidence="11" id="KW-1185">Reference proteome</keyword>
<dbReference type="SUPFAM" id="SSF56935">
    <property type="entry name" value="Porins"/>
    <property type="match status" value="1"/>
</dbReference>
<comment type="similarity">
    <text evidence="2">Belongs to the TonB-dependent receptor family.</text>
</comment>
<keyword evidence="6" id="KW-0798">TonB box</keyword>
<evidence type="ECO:0000256" key="4">
    <source>
        <dbReference type="ARBA" id="ARBA00022452"/>
    </source>
</evidence>
<evidence type="ECO:0000256" key="7">
    <source>
        <dbReference type="ARBA" id="ARBA00023136"/>
    </source>
</evidence>
<dbReference type="GO" id="GO:0009279">
    <property type="term" value="C:cell outer membrane"/>
    <property type="evidence" value="ECO:0007669"/>
    <property type="project" value="UniProtKB-SubCell"/>
</dbReference>
<sequence length="499" mass="56097">MVLNWEKDRYGKLHSAEHPLLARSAELGASIPNPAYDANNTDSPRYVQRYDLSSINGTQALETPLTAEEQRRALKQSAGGWAPAASVTLNLTDNARAYLRYTETLRYPSIFEGTYGLNISPRGSDFAASQTRYGYLWKPERGKNIEIGYIHDLTALFPKMRKADFRVNYFHNTTKNIIDRNENLEFEQYDKQTRTGAELSALFDSGRYYGSLGVLRNIRNEVCDDGASFHNYLQELVLLDRIADNKGQGSFARVPQCFPGGVNREGFLVTMQQPRWSVDAELGARLKGGKIEFGTRFHWHNAPHKTRAPAWNGFIDSAKGHFQTPDRQNALAIELDASRNADLTWAAVATIDAYLRYRISKNLTAEIVGTNLTDRYYMDPFSRSYMPAPGELSGLALPANGKNGKRPSEKIHFQTACSYFAHAEPNVGCVAPRRRTRSLPLNASLSCLPTRNRVRGLRHTPCLNGRGRLKTAKQRSSCRSDTCIRHPTRQNDPAGKCRI</sequence>
<protein>
    <submittedName>
        <fullName evidence="10">TonB-dependent receptor</fullName>
    </submittedName>
</protein>
<dbReference type="EMBL" id="AFAY01000028">
    <property type="protein sequence ID" value="EGF10980.1"/>
    <property type="molecule type" value="Genomic_DNA"/>
</dbReference>
<evidence type="ECO:0000259" key="9">
    <source>
        <dbReference type="Pfam" id="PF00593"/>
    </source>
</evidence>
<dbReference type="InterPro" id="IPR000531">
    <property type="entry name" value="Beta-barrel_TonB"/>
</dbReference>